<organism evidence="17 18">
    <name type="scientific">Filimonas lacunae</name>
    <dbReference type="NCBI Taxonomy" id="477680"/>
    <lineage>
        <taxon>Bacteria</taxon>
        <taxon>Pseudomonadati</taxon>
        <taxon>Bacteroidota</taxon>
        <taxon>Chitinophagia</taxon>
        <taxon>Chitinophagales</taxon>
        <taxon>Chitinophagaceae</taxon>
        <taxon>Filimonas</taxon>
    </lineage>
</organism>
<gene>
    <name evidence="17" type="ORF">SAMN05421788_1135</name>
</gene>
<dbReference type="InterPro" id="IPR023997">
    <property type="entry name" value="TonB-dep_OMP_SusC/RagA_CS"/>
</dbReference>
<dbReference type="GO" id="GO:0009279">
    <property type="term" value="C:cell outer membrane"/>
    <property type="evidence" value="ECO:0007669"/>
    <property type="project" value="UniProtKB-SubCell"/>
</dbReference>
<dbReference type="Pfam" id="PF13620">
    <property type="entry name" value="CarboxypepD_reg"/>
    <property type="match status" value="1"/>
</dbReference>
<evidence type="ECO:0000256" key="9">
    <source>
        <dbReference type="ARBA" id="ARBA00023136"/>
    </source>
</evidence>
<dbReference type="InterPro" id="IPR011662">
    <property type="entry name" value="Secretin/TonB_short_N"/>
</dbReference>
<dbReference type="Gene3D" id="2.170.130.10">
    <property type="entry name" value="TonB-dependent receptor, plug domain"/>
    <property type="match status" value="1"/>
</dbReference>
<comment type="similarity">
    <text evidence="11 12">Belongs to the TonB-dependent receptor family.</text>
</comment>
<dbReference type="EMBL" id="FTOR01000013">
    <property type="protein sequence ID" value="SIT33595.1"/>
    <property type="molecule type" value="Genomic_DNA"/>
</dbReference>
<evidence type="ECO:0000256" key="1">
    <source>
        <dbReference type="ARBA" id="ARBA00004571"/>
    </source>
</evidence>
<dbReference type="InterPro" id="IPR023996">
    <property type="entry name" value="TonB-dep_OMP_SusC/RagA"/>
</dbReference>
<evidence type="ECO:0000259" key="14">
    <source>
        <dbReference type="Pfam" id="PF00593"/>
    </source>
</evidence>
<evidence type="ECO:0000256" key="3">
    <source>
        <dbReference type="ARBA" id="ARBA00022452"/>
    </source>
</evidence>
<dbReference type="PROSITE" id="PS52016">
    <property type="entry name" value="TONB_DEPENDENT_REC_3"/>
    <property type="match status" value="1"/>
</dbReference>
<dbReference type="Pfam" id="PF07715">
    <property type="entry name" value="Plug"/>
    <property type="match status" value="1"/>
</dbReference>
<dbReference type="NCBIfam" id="TIGR04056">
    <property type="entry name" value="OMP_RagA_SusC"/>
    <property type="match status" value="1"/>
</dbReference>
<comment type="subcellular location">
    <subcellularLocation>
        <location evidence="1 11">Cell outer membrane</location>
        <topology evidence="1 11">Multi-pass membrane protein</topology>
    </subcellularLocation>
</comment>
<dbReference type="STRING" id="477680.SAMN05421788_1135"/>
<evidence type="ECO:0000259" key="16">
    <source>
        <dbReference type="Pfam" id="PF07715"/>
    </source>
</evidence>
<dbReference type="NCBIfam" id="TIGR04057">
    <property type="entry name" value="SusC_RagA_signa"/>
    <property type="match status" value="1"/>
</dbReference>
<evidence type="ECO:0000313" key="18">
    <source>
        <dbReference type="Proteomes" id="UP000186917"/>
    </source>
</evidence>
<dbReference type="InterPro" id="IPR039426">
    <property type="entry name" value="TonB-dep_rcpt-like"/>
</dbReference>
<evidence type="ECO:0000259" key="15">
    <source>
        <dbReference type="Pfam" id="PF07660"/>
    </source>
</evidence>
<dbReference type="InterPro" id="IPR000531">
    <property type="entry name" value="Beta-barrel_TonB"/>
</dbReference>
<evidence type="ECO:0000256" key="4">
    <source>
        <dbReference type="ARBA" id="ARBA00022496"/>
    </source>
</evidence>
<proteinExistence type="inferred from homology"/>
<reference evidence="18" key="1">
    <citation type="submission" date="2017-01" db="EMBL/GenBank/DDBJ databases">
        <authorList>
            <person name="Varghese N."/>
            <person name="Submissions S."/>
        </authorList>
    </citation>
    <scope>NUCLEOTIDE SEQUENCE [LARGE SCALE GENOMIC DNA]</scope>
    <source>
        <strain evidence="18">DSM 21054</strain>
    </source>
</reference>
<keyword evidence="6" id="KW-0408">Iron</keyword>
<dbReference type="InterPro" id="IPR036942">
    <property type="entry name" value="Beta-barrel_TonB_sf"/>
</dbReference>
<evidence type="ECO:0000256" key="12">
    <source>
        <dbReference type="RuleBase" id="RU003357"/>
    </source>
</evidence>
<dbReference type="InterPro" id="IPR012910">
    <property type="entry name" value="Plug_dom"/>
</dbReference>
<accession>A0A1N7RER3</accession>
<dbReference type="InterPro" id="IPR008969">
    <property type="entry name" value="CarboxyPept-like_regulatory"/>
</dbReference>
<dbReference type="PANTHER" id="PTHR32552">
    <property type="entry name" value="FERRICHROME IRON RECEPTOR-RELATED"/>
    <property type="match status" value="1"/>
</dbReference>
<dbReference type="Pfam" id="PF07660">
    <property type="entry name" value="STN"/>
    <property type="match status" value="1"/>
</dbReference>
<dbReference type="Proteomes" id="UP000186917">
    <property type="component" value="Unassembled WGS sequence"/>
</dbReference>
<evidence type="ECO:0000256" key="7">
    <source>
        <dbReference type="ARBA" id="ARBA00023065"/>
    </source>
</evidence>
<keyword evidence="8 12" id="KW-0798">TonB box</keyword>
<dbReference type="SUPFAM" id="SSF49464">
    <property type="entry name" value="Carboxypeptidase regulatory domain-like"/>
    <property type="match status" value="1"/>
</dbReference>
<evidence type="ECO:0000313" key="17">
    <source>
        <dbReference type="EMBL" id="SIT33595.1"/>
    </source>
</evidence>
<keyword evidence="18" id="KW-1185">Reference proteome</keyword>
<dbReference type="Gene3D" id="2.40.170.20">
    <property type="entry name" value="TonB-dependent receptor, beta-barrel domain"/>
    <property type="match status" value="1"/>
</dbReference>
<dbReference type="InterPro" id="IPR037066">
    <property type="entry name" value="Plug_dom_sf"/>
</dbReference>
<dbReference type="Pfam" id="PF00593">
    <property type="entry name" value="TonB_dep_Rec_b-barrel"/>
    <property type="match status" value="1"/>
</dbReference>
<sequence length="1108" mass="120736">MILFVHGNVLPKKMLMRLKLLCVLLFMALSATQANVLSQTVTLQAKNISLERVLQSIEDQTGYGFNFDRNLLKGLKLLSVDVKNKTVKEVLDLCLKELPITYTITDDKKIFLKRKVPEAHTLEETSVPDTLITVTGLVTDSSGAPVEGASVTVKGSTKLSASTAANGRFQLSQVRAGDRLLIALVGYVPDEVTVTGAQLLIARLQPSLSKLDEVKIVAYGTTTERRNVGSVTTVKAETIERQPVADVLQALQSNVPGLVITQANGLAGSGYAKVEIRGTNSLASGSTPLFLVDGVQVAGADDYTAGINPFIAIGPDNIESISVLKDADATAIYGSRGANGVILITTKKGKAGQTRVNANVSAGYSRYTQAGKFLNTEQYLEMRREAFKNDGETPTTLTAPDLNGYGVGADVNRYTNWQDVMLKQGASITDAQLSMAGGNNQTTFHIGAGFHRETPPLPADNFYFQRPSLHANFSQTSVDRKFRVTLSANYSDIKSNYASGGDISYFAFSLPPNLPELKNADGSFNFIENMSNPYAKFAQPNRTGDKNLLASLAISYQLARGLTLKTNFGYTDQNKQSVSISPLATLSPQLGLSSGIGNFISILTNNWQVEPQLEYVRTIGRGRLAVLVGATWQQLQQNSSAIRANNYSSEAMLENYATAASVTVTPGYSNYKYAALFARLNYSYQDKYLLNLTARRDGSSRFGPGRQFGNFGAIGAGWIFSEENFIKMPWLSFGKLRASMGVTGNDQIGDYKYLSTYGGTTIAAPGGLAVFSGFTYNGIAAISPVALYNPDYSWETTRKYEIGLDMGFWKDRVLLNVSWFNNRSSSQLVNYSLPPTTGFNSILRNFPALIGNNGWEFTLNTVNVSNSKFSWNSALTLTIPRNKLLAFPNLASSSYASQYVIGQPLSVQKVFKYLGVDAATGTYVFADKDGKPTSAPTPNTDQQSLVNIDRKLFAGFTNTWRYGAWQLTIDMQYVRKTTFDNLTVTPSPAGGIGNYNVAVMDRWQKPGDHTNVQRFTQNTATDAYLAGYYVQMSERAYTGGSFMRVKNASLAWQLPANALHSLHSKGARIYLNAQNLFTFTSFKDNDPETGSGSVPPMRSIVAGIQCSF</sequence>
<keyword evidence="4" id="KW-0410">Iron transport</keyword>
<keyword evidence="10 11" id="KW-0998">Cell outer membrane</keyword>
<dbReference type="SUPFAM" id="SSF56935">
    <property type="entry name" value="Porins"/>
    <property type="match status" value="1"/>
</dbReference>
<evidence type="ECO:0000256" key="6">
    <source>
        <dbReference type="ARBA" id="ARBA00023004"/>
    </source>
</evidence>
<feature type="domain" description="Secretin/TonB short N-terminal" evidence="15">
    <location>
        <begin position="67"/>
        <end position="115"/>
    </location>
</feature>
<dbReference type="PANTHER" id="PTHR32552:SF81">
    <property type="entry name" value="TONB-DEPENDENT OUTER MEMBRANE RECEPTOR"/>
    <property type="match status" value="1"/>
</dbReference>
<evidence type="ECO:0000256" key="10">
    <source>
        <dbReference type="ARBA" id="ARBA00023237"/>
    </source>
</evidence>
<keyword evidence="2 11" id="KW-0813">Transport</keyword>
<evidence type="ECO:0000256" key="11">
    <source>
        <dbReference type="PROSITE-ProRule" id="PRU01360"/>
    </source>
</evidence>
<dbReference type="AlphaFoldDB" id="A0A1N7RER3"/>
<feature type="chain" id="PRO_5012230367" evidence="13">
    <location>
        <begin position="35"/>
        <end position="1108"/>
    </location>
</feature>
<dbReference type="GO" id="GO:0006826">
    <property type="term" value="P:iron ion transport"/>
    <property type="evidence" value="ECO:0007669"/>
    <property type="project" value="UniProtKB-KW"/>
</dbReference>
<feature type="domain" description="TonB-dependent receptor-like beta-barrel" evidence="14">
    <location>
        <begin position="487"/>
        <end position="1076"/>
    </location>
</feature>
<feature type="signal peptide" evidence="13">
    <location>
        <begin position="1"/>
        <end position="34"/>
    </location>
</feature>
<evidence type="ECO:0000256" key="5">
    <source>
        <dbReference type="ARBA" id="ARBA00022692"/>
    </source>
</evidence>
<name>A0A1N7RER3_9BACT</name>
<keyword evidence="9 11" id="KW-0472">Membrane</keyword>
<keyword evidence="5 11" id="KW-0812">Transmembrane</keyword>
<keyword evidence="3 11" id="KW-1134">Transmembrane beta strand</keyword>
<evidence type="ECO:0000256" key="13">
    <source>
        <dbReference type="SAM" id="SignalP"/>
    </source>
</evidence>
<evidence type="ECO:0000256" key="8">
    <source>
        <dbReference type="ARBA" id="ARBA00023077"/>
    </source>
</evidence>
<dbReference type="Gene3D" id="2.60.40.1120">
    <property type="entry name" value="Carboxypeptidase-like, regulatory domain"/>
    <property type="match status" value="1"/>
</dbReference>
<feature type="domain" description="TonB-dependent receptor plug" evidence="16">
    <location>
        <begin position="225"/>
        <end position="341"/>
    </location>
</feature>
<evidence type="ECO:0000256" key="2">
    <source>
        <dbReference type="ARBA" id="ARBA00022448"/>
    </source>
</evidence>
<protein>
    <submittedName>
        <fullName evidence="17">TonB-linked outer membrane protein, SusC/RagA family</fullName>
    </submittedName>
</protein>
<keyword evidence="7" id="KW-0406">Ion transport</keyword>
<keyword evidence="13" id="KW-0732">Signal</keyword>